<protein>
    <submittedName>
        <fullName evidence="1">Uncharacterized protein</fullName>
    </submittedName>
</protein>
<gene>
    <name evidence="1" type="ORF">M9980_08125</name>
</gene>
<reference evidence="1" key="1">
    <citation type="submission" date="2022-05" db="EMBL/GenBank/DDBJ databases">
        <title>Sphingomonas sp. strain RMG20 Genome sequencing and assembly.</title>
        <authorList>
            <person name="Kim I."/>
        </authorList>
    </citation>
    <scope>NUCLEOTIDE SEQUENCE</scope>
    <source>
        <strain evidence="1">RMG20</strain>
    </source>
</reference>
<name>A0ABY4TQ81_9SPHN</name>
<sequence>MDLNYLYSRHQISVMRAAAATTREARSSHRGLAAGYARAIHDQRARFGGEGVVTTLG</sequence>
<keyword evidence="2" id="KW-1185">Reference proteome</keyword>
<organism evidence="1 2">
    <name type="scientific">Sphingomonas donggukensis</name>
    <dbReference type="NCBI Taxonomy" id="2949093"/>
    <lineage>
        <taxon>Bacteria</taxon>
        <taxon>Pseudomonadati</taxon>
        <taxon>Pseudomonadota</taxon>
        <taxon>Alphaproteobacteria</taxon>
        <taxon>Sphingomonadales</taxon>
        <taxon>Sphingomonadaceae</taxon>
        <taxon>Sphingomonas</taxon>
    </lineage>
</organism>
<dbReference type="Proteomes" id="UP001055580">
    <property type="component" value="Chromosome"/>
</dbReference>
<evidence type="ECO:0000313" key="2">
    <source>
        <dbReference type="Proteomes" id="UP001055580"/>
    </source>
</evidence>
<proteinExistence type="predicted"/>
<evidence type="ECO:0000313" key="1">
    <source>
        <dbReference type="EMBL" id="URW74546.1"/>
    </source>
</evidence>
<dbReference type="RefSeq" id="WP_250748951.1">
    <property type="nucleotide sequence ID" value="NZ_CP098401.1"/>
</dbReference>
<accession>A0ABY4TQ81</accession>
<dbReference type="EMBL" id="CP098401">
    <property type="protein sequence ID" value="URW74546.1"/>
    <property type="molecule type" value="Genomic_DNA"/>
</dbReference>